<organism evidence="1 2">
    <name type="scientific">Physocladia obscura</name>
    <dbReference type="NCBI Taxonomy" id="109957"/>
    <lineage>
        <taxon>Eukaryota</taxon>
        <taxon>Fungi</taxon>
        <taxon>Fungi incertae sedis</taxon>
        <taxon>Chytridiomycota</taxon>
        <taxon>Chytridiomycota incertae sedis</taxon>
        <taxon>Chytridiomycetes</taxon>
        <taxon>Chytridiales</taxon>
        <taxon>Chytriomycetaceae</taxon>
        <taxon>Physocladia</taxon>
    </lineage>
</organism>
<comment type="caution">
    <text evidence="1">The sequence shown here is derived from an EMBL/GenBank/DDBJ whole genome shotgun (WGS) entry which is preliminary data.</text>
</comment>
<feature type="non-terminal residue" evidence="1">
    <location>
        <position position="302"/>
    </location>
</feature>
<dbReference type="Proteomes" id="UP001211907">
    <property type="component" value="Unassembled WGS sequence"/>
</dbReference>
<dbReference type="AlphaFoldDB" id="A0AAD5SWJ3"/>
<gene>
    <name evidence="1" type="ORF">HK100_002711</name>
</gene>
<dbReference type="EMBL" id="JADGJH010001638">
    <property type="protein sequence ID" value="KAJ3111364.1"/>
    <property type="molecule type" value="Genomic_DNA"/>
</dbReference>
<accession>A0AAD5SWJ3</accession>
<keyword evidence="2" id="KW-1185">Reference proteome</keyword>
<protein>
    <submittedName>
        <fullName evidence="1">Uncharacterized protein</fullName>
    </submittedName>
</protein>
<evidence type="ECO:0000313" key="2">
    <source>
        <dbReference type="Proteomes" id="UP001211907"/>
    </source>
</evidence>
<sequence length="302" mass="33720">MEFGILKAGQNMAIEGASLDINTLRNKRKIEDLDYSVKSQNQKIGNPTMAVDDVFEAENENHEIPATKKLTKVSQGSKAGSFDDAAKDIFLKNPMHSFIYNTDDNTTIAAFTTEENAEIDSTNVKDMPDFYDADDGLFSQFFKKFAEISTLDGLRDALFGYAHPELLQVGDSKYWMCRVFYCFLNDIWPCRTGAERFGQDNSWDGGHSLPFYWSKGDGYVRVLGASTRDIAAIEAGPKWEGIGGTKSLIECGKIMPKVLRDIFWSTHARLCNSHVALERLVIPGLAIYGDKCKRISLDYVGG</sequence>
<proteinExistence type="predicted"/>
<reference evidence="1" key="1">
    <citation type="submission" date="2020-05" db="EMBL/GenBank/DDBJ databases">
        <title>Phylogenomic resolution of chytrid fungi.</title>
        <authorList>
            <person name="Stajich J.E."/>
            <person name="Amses K."/>
            <person name="Simmons R."/>
            <person name="Seto K."/>
            <person name="Myers J."/>
            <person name="Bonds A."/>
            <person name="Quandt C.A."/>
            <person name="Barry K."/>
            <person name="Liu P."/>
            <person name="Grigoriev I."/>
            <person name="Longcore J.E."/>
            <person name="James T.Y."/>
        </authorList>
    </citation>
    <scope>NUCLEOTIDE SEQUENCE</scope>
    <source>
        <strain evidence="1">JEL0513</strain>
    </source>
</reference>
<evidence type="ECO:0000313" key="1">
    <source>
        <dbReference type="EMBL" id="KAJ3111364.1"/>
    </source>
</evidence>
<name>A0AAD5SWJ3_9FUNG</name>